<comment type="caution">
    <text evidence="1">The sequence shown here is derived from an EMBL/GenBank/DDBJ whole genome shotgun (WGS) entry which is preliminary data.</text>
</comment>
<evidence type="ECO:0000313" key="1">
    <source>
        <dbReference type="EMBL" id="GAU89774.1"/>
    </source>
</evidence>
<dbReference type="EMBL" id="BDGG01000001">
    <property type="protein sequence ID" value="GAU89774.1"/>
    <property type="molecule type" value="Genomic_DNA"/>
</dbReference>
<keyword evidence="2" id="KW-1185">Reference proteome</keyword>
<sequence>MGVAVGRIQAVHNNEGAAKASYDQAGALDSVIYPATGCRIALFVVTMFNQHCRQYNNYFAFNALASAHGMDGVPGDHPPMTCVHH</sequence>
<proteinExistence type="predicted"/>
<protein>
    <submittedName>
        <fullName evidence="1">Uncharacterized protein</fullName>
    </submittedName>
</protein>
<dbReference type="Proteomes" id="UP000186922">
    <property type="component" value="Unassembled WGS sequence"/>
</dbReference>
<organism evidence="1 2">
    <name type="scientific">Ramazzottius varieornatus</name>
    <name type="common">Water bear</name>
    <name type="synonym">Tardigrade</name>
    <dbReference type="NCBI Taxonomy" id="947166"/>
    <lineage>
        <taxon>Eukaryota</taxon>
        <taxon>Metazoa</taxon>
        <taxon>Ecdysozoa</taxon>
        <taxon>Tardigrada</taxon>
        <taxon>Eutardigrada</taxon>
        <taxon>Parachela</taxon>
        <taxon>Hypsibioidea</taxon>
        <taxon>Ramazzottiidae</taxon>
        <taxon>Ramazzottius</taxon>
    </lineage>
</organism>
<accession>A0A1D1UJ60</accession>
<gene>
    <name evidence="1" type="primary">RvY_02285-1</name>
    <name evidence="1" type="synonym">RvY_02285.1</name>
    <name evidence="1" type="ORF">RvY_02285</name>
</gene>
<reference evidence="1 2" key="1">
    <citation type="journal article" date="2016" name="Nat. Commun.">
        <title>Extremotolerant tardigrade genome and improved radiotolerance of human cultured cells by tardigrade-unique protein.</title>
        <authorList>
            <person name="Hashimoto T."/>
            <person name="Horikawa D.D."/>
            <person name="Saito Y."/>
            <person name="Kuwahara H."/>
            <person name="Kozuka-Hata H."/>
            <person name="Shin-I T."/>
            <person name="Minakuchi Y."/>
            <person name="Ohishi K."/>
            <person name="Motoyama A."/>
            <person name="Aizu T."/>
            <person name="Enomoto A."/>
            <person name="Kondo K."/>
            <person name="Tanaka S."/>
            <person name="Hara Y."/>
            <person name="Koshikawa S."/>
            <person name="Sagara H."/>
            <person name="Miura T."/>
            <person name="Yokobori S."/>
            <person name="Miyagawa K."/>
            <person name="Suzuki Y."/>
            <person name="Kubo T."/>
            <person name="Oyama M."/>
            <person name="Kohara Y."/>
            <person name="Fujiyama A."/>
            <person name="Arakawa K."/>
            <person name="Katayama T."/>
            <person name="Toyoda A."/>
            <person name="Kunieda T."/>
        </authorList>
    </citation>
    <scope>NUCLEOTIDE SEQUENCE [LARGE SCALE GENOMIC DNA]</scope>
    <source>
        <strain evidence="1 2">YOKOZUNA-1</strain>
    </source>
</reference>
<dbReference type="AlphaFoldDB" id="A0A1D1UJ60"/>
<evidence type="ECO:0000313" key="2">
    <source>
        <dbReference type="Proteomes" id="UP000186922"/>
    </source>
</evidence>
<name>A0A1D1UJ60_RAMVA</name>